<dbReference type="EMBL" id="BART01030817">
    <property type="protein sequence ID" value="GAH07599.1"/>
    <property type="molecule type" value="Genomic_DNA"/>
</dbReference>
<gene>
    <name evidence="1" type="ORF">S01H4_53682</name>
</gene>
<dbReference type="AlphaFoldDB" id="X1DRK8"/>
<organism evidence="1">
    <name type="scientific">marine sediment metagenome</name>
    <dbReference type="NCBI Taxonomy" id="412755"/>
    <lineage>
        <taxon>unclassified sequences</taxon>
        <taxon>metagenomes</taxon>
        <taxon>ecological metagenomes</taxon>
    </lineage>
</organism>
<name>X1DRK8_9ZZZZ</name>
<evidence type="ECO:0000313" key="1">
    <source>
        <dbReference type="EMBL" id="GAH07599.1"/>
    </source>
</evidence>
<accession>X1DRK8</accession>
<proteinExistence type="predicted"/>
<protein>
    <submittedName>
        <fullName evidence="1">Uncharacterized protein</fullName>
    </submittedName>
</protein>
<comment type="caution">
    <text evidence="1">The sequence shown here is derived from an EMBL/GenBank/DDBJ whole genome shotgun (WGS) entry which is preliminary data.</text>
</comment>
<sequence>MVEHTLIQVKKTTRAKLRGLRIMPRDTYDNIILNLIKNQNK</sequence>
<reference evidence="1" key="1">
    <citation type="journal article" date="2014" name="Front. Microbiol.">
        <title>High frequency of phylogenetically diverse reductive dehalogenase-homologous genes in deep subseafloor sedimentary metagenomes.</title>
        <authorList>
            <person name="Kawai M."/>
            <person name="Futagami T."/>
            <person name="Toyoda A."/>
            <person name="Takaki Y."/>
            <person name="Nishi S."/>
            <person name="Hori S."/>
            <person name="Arai W."/>
            <person name="Tsubouchi T."/>
            <person name="Morono Y."/>
            <person name="Uchiyama I."/>
            <person name="Ito T."/>
            <person name="Fujiyama A."/>
            <person name="Inagaki F."/>
            <person name="Takami H."/>
        </authorList>
    </citation>
    <scope>NUCLEOTIDE SEQUENCE</scope>
    <source>
        <strain evidence="1">Expedition CK06-06</strain>
    </source>
</reference>